<dbReference type="GO" id="GO:0016787">
    <property type="term" value="F:hydrolase activity"/>
    <property type="evidence" value="ECO:0007669"/>
    <property type="project" value="TreeGrafter"/>
</dbReference>
<dbReference type="AlphaFoldDB" id="A0AAU9M9D4"/>
<name>A0AAU9M9D4_9ASTR</name>
<dbReference type="Gene3D" id="2.120.10.30">
    <property type="entry name" value="TolB, C-terminal domain"/>
    <property type="match status" value="1"/>
</dbReference>
<dbReference type="SUPFAM" id="SSF63829">
    <property type="entry name" value="Calcium-dependent phosphotriesterase"/>
    <property type="match status" value="1"/>
</dbReference>
<evidence type="ECO:0000256" key="3">
    <source>
        <dbReference type="ARBA" id="ARBA00022554"/>
    </source>
</evidence>
<feature type="domain" description="Strictosidine synthase conserved region" evidence="6">
    <location>
        <begin position="149"/>
        <end position="236"/>
    </location>
</feature>
<dbReference type="PANTHER" id="PTHR10426:SF105">
    <property type="entry name" value="STRICTOSIDINE SYNTHASE-RELATED"/>
    <property type="match status" value="1"/>
</dbReference>
<dbReference type="Pfam" id="PF03088">
    <property type="entry name" value="Str_synth"/>
    <property type="match status" value="1"/>
</dbReference>
<evidence type="ECO:0000313" key="8">
    <source>
        <dbReference type="Proteomes" id="UP001157418"/>
    </source>
</evidence>
<proteinExistence type="inferred from homology"/>
<comment type="subcellular location">
    <subcellularLocation>
        <location evidence="1">Vacuole</location>
    </subcellularLocation>
</comment>
<accession>A0AAU9M9D4</accession>
<dbReference type="GO" id="GO:0012505">
    <property type="term" value="C:endomembrane system"/>
    <property type="evidence" value="ECO:0007669"/>
    <property type="project" value="TreeGrafter"/>
</dbReference>
<evidence type="ECO:0000259" key="6">
    <source>
        <dbReference type="Pfam" id="PF03088"/>
    </source>
</evidence>
<keyword evidence="3" id="KW-0926">Vacuole</keyword>
<comment type="caution">
    <text evidence="7">The sequence shown here is derived from an EMBL/GenBank/DDBJ whole genome shotgun (WGS) entry which is preliminary data.</text>
</comment>
<organism evidence="7 8">
    <name type="scientific">Lactuca virosa</name>
    <dbReference type="NCBI Taxonomy" id="75947"/>
    <lineage>
        <taxon>Eukaryota</taxon>
        <taxon>Viridiplantae</taxon>
        <taxon>Streptophyta</taxon>
        <taxon>Embryophyta</taxon>
        <taxon>Tracheophyta</taxon>
        <taxon>Spermatophyta</taxon>
        <taxon>Magnoliopsida</taxon>
        <taxon>eudicotyledons</taxon>
        <taxon>Gunneridae</taxon>
        <taxon>Pentapetalae</taxon>
        <taxon>asterids</taxon>
        <taxon>campanulids</taxon>
        <taxon>Asterales</taxon>
        <taxon>Asteraceae</taxon>
        <taxon>Cichorioideae</taxon>
        <taxon>Cichorieae</taxon>
        <taxon>Lactucinae</taxon>
        <taxon>Lactuca</taxon>
    </lineage>
</organism>
<keyword evidence="5" id="KW-0732">Signal</keyword>
<evidence type="ECO:0000313" key="7">
    <source>
        <dbReference type="EMBL" id="CAH1422357.1"/>
    </source>
</evidence>
<keyword evidence="4" id="KW-0325">Glycoprotein</keyword>
<dbReference type="PANTHER" id="PTHR10426">
    <property type="entry name" value="STRICTOSIDINE SYNTHASE-RELATED"/>
    <property type="match status" value="1"/>
</dbReference>
<reference evidence="7 8" key="1">
    <citation type="submission" date="2022-01" db="EMBL/GenBank/DDBJ databases">
        <authorList>
            <person name="Xiong W."/>
            <person name="Schranz E."/>
        </authorList>
    </citation>
    <scope>NUCLEOTIDE SEQUENCE [LARGE SCALE GENOMIC DNA]</scope>
</reference>
<evidence type="ECO:0000256" key="5">
    <source>
        <dbReference type="SAM" id="SignalP"/>
    </source>
</evidence>
<dbReference type="Proteomes" id="UP001157418">
    <property type="component" value="Unassembled WGS sequence"/>
</dbReference>
<comment type="similarity">
    <text evidence="2">Belongs to the strictosidine synthase family.</text>
</comment>
<keyword evidence="8" id="KW-1185">Reference proteome</keyword>
<feature type="signal peptide" evidence="5">
    <location>
        <begin position="1"/>
        <end position="28"/>
    </location>
</feature>
<evidence type="ECO:0000256" key="2">
    <source>
        <dbReference type="ARBA" id="ARBA00009191"/>
    </source>
</evidence>
<dbReference type="EMBL" id="CAKMRJ010001112">
    <property type="protein sequence ID" value="CAH1422357.1"/>
    <property type="molecule type" value="Genomic_DNA"/>
</dbReference>
<feature type="chain" id="PRO_5043504951" description="Strictosidine synthase conserved region domain-containing protein" evidence="5">
    <location>
        <begin position="29"/>
        <end position="333"/>
    </location>
</feature>
<evidence type="ECO:0000256" key="4">
    <source>
        <dbReference type="ARBA" id="ARBA00023180"/>
    </source>
</evidence>
<sequence length="333" mass="35636">MASPQMKAPTLSILLTFLFCICGSFVSGEYANFEKLVLPEGVIGPGAVTFGGLLAPGPFITVTDGRIMKWAGPTIGFVDFAYTSPTRTKQFCDGTTDPEKGPICGRPMGLSFHPVTGLLYVTDAYFGLLVVGPLGGLATKLAGGFKFANGIDIDLLTGHVYFSDASLTYTPKDAVKPGFIPDSSGRLLRYESLTGKLTVLLSGLSGGGGPVVSGDGKFLLVSEINSFRISKYWLVGPKENTVEVLLNTNGSPNKIKRGEKPEEFWVSTSRIGYVPPKAVIIPEGVRFNSTGYVLQTVPFVTQYSNNVTSLVQEKYGKLYVGSLFTNFVGVYSN</sequence>
<dbReference type="InterPro" id="IPR011042">
    <property type="entry name" value="6-blade_b-propeller_TolB-like"/>
</dbReference>
<dbReference type="GO" id="GO:0005773">
    <property type="term" value="C:vacuole"/>
    <property type="evidence" value="ECO:0007669"/>
    <property type="project" value="UniProtKB-SubCell"/>
</dbReference>
<gene>
    <name evidence="7" type="ORF">LVIROSA_LOCUS9695</name>
</gene>
<dbReference type="InterPro" id="IPR018119">
    <property type="entry name" value="Strictosidine_synth_cons-reg"/>
</dbReference>
<evidence type="ECO:0000256" key="1">
    <source>
        <dbReference type="ARBA" id="ARBA00004116"/>
    </source>
</evidence>
<protein>
    <recommendedName>
        <fullName evidence="6">Strictosidine synthase conserved region domain-containing protein</fullName>
    </recommendedName>
</protein>